<dbReference type="RefSeq" id="WP_274456461.1">
    <property type="nucleotide sequence ID" value="NZ_CP067097.1"/>
</dbReference>
<dbReference type="PANTHER" id="PTHR42794:SF1">
    <property type="entry name" value="HEMIN IMPORT ATP-BINDING PROTEIN HMUV"/>
    <property type="match status" value="1"/>
</dbReference>
<accession>A0ABT9XF85</accession>
<protein>
    <submittedName>
        <fullName evidence="6">Iron complex transport system ATP-binding protein</fullName>
    </submittedName>
</protein>
<dbReference type="CDD" id="cd03214">
    <property type="entry name" value="ABC_Iron-Siderophores_B12_Hemin"/>
    <property type="match status" value="1"/>
</dbReference>
<evidence type="ECO:0000256" key="2">
    <source>
        <dbReference type="ARBA" id="ARBA00022741"/>
    </source>
</evidence>
<gene>
    <name evidence="6" type="ORF">J2S03_000761</name>
</gene>
<dbReference type="Gene3D" id="3.40.50.300">
    <property type="entry name" value="P-loop containing nucleotide triphosphate hydrolases"/>
    <property type="match status" value="1"/>
</dbReference>
<evidence type="ECO:0000259" key="5">
    <source>
        <dbReference type="PROSITE" id="PS50893"/>
    </source>
</evidence>
<evidence type="ECO:0000313" key="6">
    <source>
        <dbReference type="EMBL" id="MDQ0188947.1"/>
    </source>
</evidence>
<dbReference type="SMART" id="SM00382">
    <property type="entry name" value="AAA"/>
    <property type="match status" value="1"/>
</dbReference>
<feature type="domain" description="ABC transporter" evidence="5">
    <location>
        <begin position="1"/>
        <end position="230"/>
    </location>
</feature>
<dbReference type="InterPro" id="IPR003439">
    <property type="entry name" value="ABC_transporter-like_ATP-bd"/>
</dbReference>
<sequence>MDQPRLVLSGVSYLSILHHISATFSGGQVVGLIGPNGAGKSTLLRIAAGVLPASEGTVTLDGVNLSTLHPRDRARRLAYLPQHLPNDIPFTVRDFVEMGRYAHRSANAGVVDAALVQMNLTTFADAPMDTLSGGERARAGIARCLAQESRVLLLDEPIASLDLYYQVDILRQLRTLAQRGYLVVIAIHHLELAIRFCDQFLLLHCGYVRRQGTVTEVMTECALEEVFGIRAKTFHDPHTGVLRLSVLV</sequence>
<dbReference type="SUPFAM" id="SSF52540">
    <property type="entry name" value="P-loop containing nucleoside triphosphate hydrolases"/>
    <property type="match status" value="1"/>
</dbReference>
<evidence type="ECO:0000313" key="7">
    <source>
        <dbReference type="Proteomes" id="UP001232973"/>
    </source>
</evidence>
<dbReference type="InterPro" id="IPR017871">
    <property type="entry name" value="ABC_transporter-like_CS"/>
</dbReference>
<dbReference type="PANTHER" id="PTHR42794">
    <property type="entry name" value="HEMIN IMPORT ATP-BINDING PROTEIN HMUV"/>
    <property type="match status" value="1"/>
</dbReference>
<comment type="caution">
    <text evidence="6">The sequence shown here is derived from an EMBL/GenBank/DDBJ whole genome shotgun (WGS) entry which is preliminary data.</text>
</comment>
<dbReference type="InterPro" id="IPR027417">
    <property type="entry name" value="P-loop_NTPase"/>
</dbReference>
<keyword evidence="1" id="KW-0813">Transport</keyword>
<dbReference type="PROSITE" id="PS50893">
    <property type="entry name" value="ABC_TRANSPORTER_2"/>
    <property type="match status" value="1"/>
</dbReference>
<dbReference type="PROSITE" id="PS00211">
    <property type="entry name" value="ABC_TRANSPORTER_1"/>
    <property type="match status" value="1"/>
</dbReference>
<dbReference type="InterPro" id="IPR003593">
    <property type="entry name" value="AAA+_ATPase"/>
</dbReference>
<evidence type="ECO:0000256" key="1">
    <source>
        <dbReference type="ARBA" id="ARBA00022448"/>
    </source>
</evidence>
<proteinExistence type="predicted"/>
<dbReference type="Proteomes" id="UP001232973">
    <property type="component" value="Unassembled WGS sequence"/>
</dbReference>
<keyword evidence="3 6" id="KW-0067">ATP-binding</keyword>
<dbReference type="Pfam" id="PF00005">
    <property type="entry name" value="ABC_tran"/>
    <property type="match status" value="1"/>
</dbReference>
<keyword evidence="7" id="KW-1185">Reference proteome</keyword>
<evidence type="ECO:0000256" key="3">
    <source>
        <dbReference type="ARBA" id="ARBA00022840"/>
    </source>
</evidence>
<name>A0ABT9XF85_9BACL</name>
<keyword evidence="2" id="KW-0547">Nucleotide-binding</keyword>
<organism evidence="6 7">
    <name type="scientific">Alicyclobacillus cycloheptanicus</name>
    <dbReference type="NCBI Taxonomy" id="1457"/>
    <lineage>
        <taxon>Bacteria</taxon>
        <taxon>Bacillati</taxon>
        <taxon>Bacillota</taxon>
        <taxon>Bacilli</taxon>
        <taxon>Bacillales</taxon>
        <taxon>Alicyclobacillaceae</taxon>
        <taxon>Alicyclobacillus</taxon>
    </lineage>
</organism>
<reference evidence="6 7" key="1">
    <citation type="submission" date="2023-07" db="EMBL/GenBank/DDBJ databases">
        <title>Genomic Encyclopedia of Type Strains, Phase IV (KMG-IV): sequencing the most valuable type-strain genomes for metagenomic binning, comparative biology and taxonomic classification.</title>
        <authorList>
            <person name="Goeker M."/>
        </authorList>
    </citation>
    <scope>NUCLEOTIDE SEQUENCE [LARGE SCALE GENOMIC DNA]</scope>
    <source>
        <strain evidence="6 7">DSM 4006</strain>
    </source>
</reference>
<evidence type="ECO:0000256" key="4">
    <source>
        <dbReference type="ARBA" id="ARBA00022967"/>
    </source>
</evidence>
<keyword evidence="4" id="KW-1278">Translocase</keyword>
<dbReference type="GO" id="GO:0005524">
    <property type="term" value="F:ATP binding"/>
    <property type="evidence" value="ECO:0007669"/>
    <property type="project" value="UniProtKB-KW"/>
</dbReference>
<dbReference type="EMBL" id="JAUSTP010000003">
    <property type="protein sequence ID" value="MDQ0188947.1"/>
    <property type="molecule type" value="Genomic_DNA"/>
</dbReference>